<gene>
    <name evidence="6" type="primary">nudJ</name>
    <name evidence="8" type="ORF">SAMN02949497_2797</name>
</gene>
<evidence type="ECO:0000256" key="3">
    <source>
        <dbReference type="ARBA" id="ARBA00011245"/>
    </source>
</evidence>
<dbReference type="InterPro" id="IPR020084">
    <property type="entry name" value="NUDIX_hydrolase_CS"/>
</dbReference>
<comment type="similarity">
    <text evidence="2 6">Belongs to the Nudix hydrolase family. NudJ subfamily.</text>
</comment>
<feature type="domain" description="Nudix hydrolase" evidence="7">
    <location>
        <begin position="10"/>
        <end position="138"/>
    </location>
</feature>
<evidence type="ECO:0000256" key="1">
    <source>
        <dbReference type="ARBA" id="ARBA00001946"/>
    </source>
</evidence>
<dbReference type="PROSITE" id="PS00893">
    <property type="entry name" value="NUDIX_BOX"/>
    <property type="match status" value="1"/>
</dbReference>
<comment type="cofactor">
    <cofactor evidence="1 6">
        <name>Mg(2+)</name>
        <dbReference type="ChEBI" id="CHEBI:18420"/>
    </cofactor>
</comment>
<keyword evidence="5 6" id="KW-0378">Hydrolase</keyword>
<dbReference type="InterPro" id="IPR015797">
    <property type="entry name" value="NUDIX_hydrolase-like_dom_sf"/>
</dbReference>
<protein>
    <recommendedName>
        <fullName evidence="4 6">Phosphatase NudJ</fullName>
        <ecNumber evidence="6">3.6.1.-</ecNumber>
    </recommendedName>
</protein>
<proteinExistence type="inferred from homology"/>
<dbReference type="PROSITE" id="PS51462">
    <property type="entry name" value="NUDIX"/>
    <property type="match status" value="1"/>
</dbReference>
<sequence>MHTSEIQAQRPRVTVATLVERDGRFLFVEEIDPQGRLVINQPAGHVEGGETLVEAALRETFEETGWHVQPEYLVGIYLWSRPDATASYCRVALAGRAERHDPAAPLDAGIQRALWLTPEELAGREASLRSPMVRRCLEDYLAGERHPLSVLKSLLAA</sequence>
<keyword evidence="6" id="KW-0460">Magnesium</keyword>
<evidence type="ECO:0000256" key="6">
    <source>
        <dbReference type="RuleBase" id="RU364043"/>
    </source>
</evidence>
<comment type="subunit">
    <text evidence="3 6">Monomer.</text>
</comment>
<dbReference type="PANTHER" id="PTHR43736:SF1">
    <property type="entry name" value="DIHYDRONEOPTERIN TRIPHOSPHATE DIPHOSPHATASE"/>
    <property type="match status" value="1"/>
</dbReference>
<dbReference type="OrthoDB" id="8594221at2"/>
<evidence type="ECO:0000259" key="7">
    <source>
        <dbReference type="PROSITE" id="PS51462"/>
    </source>
</evidence>
<evidence type="ECO:0000313" key="8">
    <source>
        <dbReference type="EMBL" id="SMF95434.1"/>
    </source>
</evidence>
<dbReference type="InterPro" id="IPR033713">
    <property type="entry name" value="NudJ"/>
</dbReference>
<dbReference type="CDD" id="cd03675">
    <property type="entry name" value="NUDIX_Hydrolase"/>
    <property type="match status" value="1"/>
</dbReference>
<dbReference type="RefSeq" id="WP_085213658.1">
    <property type="nucleotide sequence ID" value="NZ_FXAM01000001.1"/>
</dbReference>
<evidence type="ECO:0000313" key="9">
    <source>
        <dbReference type="Proteomes" id="UP000192923"/>
    </source>
</evidence>
<dbReference type="GO" id="GO:0017110">
    <property type="term" value="F:nucleoside diphosphate phosphatase activity"/>
    <property type="evidence" value="ECO:0007669"/>
    <property type="project" value="InterPro"/>
</dbReference>
<accession>A0A1Y6D4Y1</accession>
<dbReference type="AlphaFoldDB" id="A0A1Y6D4Y1"/>
<dbReference type="Proteomes" id="UP000192923">
    <property type="component" value="Unassembled WGS sequence"/>
</dbReference>
<dbReference type="Pfam" id="PF00293">
    <property type="entry name" value="NUDIX"/>
    <property type="match status" value="1"/>
</dbReference>
<dbReference type="InterPro" id="IPR000086">
    <property type="entry name" value="NUDIX_hydrolase_dom"/>
</dbReference>
<dbReference type="PANTHER" id="PTHR43736">
    <property type="entry name" value="ADP-RIBOSE PYROPHOSPHATASE"/>
    <property type="match status" value="1"/>
</dbReference>
<dbReference type="GO" id="GO:0004787">
    <property type="term" value="F:thiamine diphosphate phosphatase activity"/>
    <property type="evidence" value="ECO:0007669"/>
    <property type="project" value="InterPro"/>
</dbReference>
<keyword evidence="9" id="KW-1185">Reference proteome</keyword>
<reference evidence="8 9" key="1">
    <citation type="submission" date="2016-12" db="EMBL/GenBank/DDBJ databases">
        <authorList>
            <person name="Song W.-J."/>
            <person name="Kurnit D.M."/>
        </authorList>
    </citation>
    <scope>NUCLEOTIDE SEQUENCE [LARGE SCALE GENOMIC DNA]</scope>
    <source>
        <strain evidence="8 9">175</strain>
    </source>
</reference>
<name>A0A1Y6D4Y1_9GAMM</name>
<organism evidence="8 9">
    <name type="scientific">Methylomagnum ishizawai</name>
    <dbReference type="NCBI Taxonomy" id="1760988"/>
    <lineage>
        <taxon>Bacteria</taxon>
        <taxon>Pseudomonadati</taxon>
        <taxon>Pseudomonadota</taxon>
        <taxon>Gammaproteobacteria</taxon>
        <taxon>Methylococcales</taxon>
        <taxon>Methylococcaceae</taxon>
        <taxon>Methylomagnum</taxon>
    </lineage>
</organism>
<dbReference type="EC" id="3.6.1.-" evidence="6"/>
<evidence type="ECO:0000256" key="4">
    <source>
        <dbReference type="ARBA" id="ARBA00015552"/>
    </source>
</evidence>
<evidence type="ECO:0000256" key="5">
    <source>
        <dbReference type="ARBA" id="ARBA00022801"/>
    </source>
</evidence>
<dbReference type="GO" id="GO:0017111">
    <property type="term" value="F:ribonucleoside triphosphate phosphatase activity"/>
    <property type="evidence" value="ECO:0007669"/>
    <property type="project" value="InterPro"/>
</dbReference>
<dbReference type="EMBL" id="FXAM01000001">
    <property type="protein sequence ID" value="SMF95434.1"/>
    <property type="molecule type" value="Genomic_DNA"/>
</dbReference>
<dbReference type="STRING" id="1760988.SAMN02949497_2797"/>
<dbReference type="SUPFAM" id="SSF55811">
    <property type="entry name" value="Nudix"/>
    <property type="match status" value="1"/>
</dbReference>
<evidence type="ECO:0000256" key="2">
    <source>
        <dbReference type="ARBA" id="ARBA00007608"/>
    </source>
</evidence>
<dbReference type="Gene3D" id="3.90.79.10">
    <property type="entry name" value="Nucleoside Triphosphate Pyrophosphohydrolase"/>
    <property type="match status" value="1"/>
</dbReference>